<sequence length="389" mass="44498">MSTTTSLYAQLLSLLCQHSQWRDLRHLKALAWMVTAVICSGKLSLPMWESYVPSRATQAQSTERRWQRFMGNHRIRVKSLYIPLVLAAISSWKGNRLYLALDTTVLWNRYCMIHLSIVCCGRAVPLLWRVLDHPSATVAVNTYKPMLRDAQRLLKDYPDVMLLADRGFANHGLLSWLQVSGWHYCLRLPGDVLVHGVRRHPIEVKYLWPAKGEAILYDQVGLWTDGIYRCNLVLARVTGVKEPWAVITDETPSLNTLWQYALRFRVEELFLDSKSGAFQLEDSAIRSAAALTRLYLVAALALLYATTHGMAVQLNGLRSQVDPHWTRGLSYLKIGLRWLQGVVHKGRSLLSPIPLFHSDPEPCFSSKNALSDYYDRIWFSRVHSLLCRP</sequence>
<evidence type="ECO:0000259" key="1">
    <source>
        <dbReference type="Pfam" id="PF01609"/>
    </source>
</evidence>
<comment type="caution">
    <text evidence="2">The sequence shown here is derived from an EMBL/GenBank/DDBJ whole genome shotgun (WGS) entry which is preliminary data.</text>
</comment>
<evidence type="ECO:0000313" key="2">
    <source>
        <dbReference type="EMBL" id="TRT54125.1"/>
    </source>
</evidence>
<gene>
    <name evidence="2" type="ORF">EWV85_12400</name>
</gene>
<accession>A0A551XZI8</accession>
<dbReference type="SUPFAM" id="SSF53098">
    <property type="entry name" value="Ribonuclease H-like"/>
    <property type="match status" value="1"/>
</dbReference>
<dbReference type="Pfam" id="PF01609">
    <property type="entry name" value="DDE_Tnp_1"/>
    <property type="match status" value="1"/>
</dbReference>
<dbReference type="EMBL" id="SFCA01000129">
    <property type="protein sequence ID" value="TRT54125.1"/>
    <property type="molecule type" value="Genomic_DNA"/>
</dbReference>
<feature type="domain" description="Transposase IS4-like" evidence="1">
    <location>
        <begin position="110"/>
        <end position="302"/>
    </location>
</feature>
<dbReference type="InterPro" id="IPR002559">
    <property type="entry name" value="Transposase_11"/>
</dbReference>
<dbReference type="GO" id="GO:0004803">
    <property type="term" value="F:transposase activity"/>
    <property type="evidence" value="ECO:0007669"/>
    <property type="project" value="InterPro"/>
</dbReference>
<dbReference type="GO" id="GO:0006313">
    <property type="term" value="P:DNA transposition"/>
    <property type="evidence" value="ECO:0007669"/>
    <property type="project" value="InterPro"/>
</dbReference>
<dbReference type="InterPro" id="IPR012337">
    <property type="entry name" value="RNaseH-like_sf"/>
</dbReference>
<dbReference type="GO" id="GO:0003677">
    <property type="term" value="F:DNA binding"/>
    <property type="evidence" value="ECO:0007669"/>
    <property type="project" value="InterPro"/>
</dbReference>
<protein>
    <submittedName>
        <fullName evidence="2">Transposase</fullName>
    </submittedName>
</protein>
<reference evidence="2 3" key="1">
    <citation type="submission" date="2019-01" db="EMBL/GenBank/DDBJ databases">
        <title>Coherence of Microcystis species and biogeography revealed through population genomics.</title>
        <authorList>
            <person name="Perez-Carrascal O.M."/>
            <person name="Terrat Y."/>
            <person name="Giani A."/>
            <person name="Fortin N."/>
            <person name="Tromas N."/>
            <person name="Shapiro B.J."/>
        </authorList>
    </citation>
    <scope>NUCLEOTIDE SEQUENCE [LARGE SCALE GENOMIC DNA]</scope>
    <source>
        <strain evidence="2">Ma_QC_C_20070703_M131</strain>
    </source>
</reference>
<dbReference type="AlphaFoldDB" id="A0A551XZI8"/>
<proteinExistence type="predicted"/>
<dbReference type="Proteomes" id="UP000316443">
    <property type="component" value="Unassembled WGS sequence"/>
</dbReference>
<organism evidence="2 3">
    <name type="scientific">Microcystis aeruginosa Ma_QC_C_20070703_M131</name>
    <dbReference type="NCBI Taxonomy" id="2486263"/>
    <lineage>
        <taxon>Bacteria</taxon>
        <taxon>Bacillati</taxon>
        <taxon>Cyanobacteriota</taxon>
        <taxon>Cyanophyceae</taxon>
        <taxon>Oscillatoriophycideae</taxon>
        <taxon>Chroococcales</taxon>
        <taxon>Microcystaceae</taxon>
        <taxon>Microcystis</taxon>
    </lineage>
</organism>
<name>A0A551XZI8_MICAE</name>
<evidence type="ECO:0000313" key="3">
    <source>
        <dbReference type="Proteomes" id="UP000316443"/>
    </source>
</evidence>